<dbReference type="PROSITE" id="PS00894">
    <property type="entry name" value="HTH_DEOR_1"/>
    <property type="match status" value="1"/>
</dbReference>
<dbReference type="InterPro" id="IPR050313">
    <property type="entry name" value="Carb_Metab_HTH_regulators"/>
</dbReference>
<dbReference type="GO" id="GO:0003677">
    <property type="term" value="F:DNA binding"/>
    <property type="evidence" value="ECO:0007669"/>
    <property type="project" value="UniProtKB-KW"/>
</dbReference>
<dbReference type="Pfam" id="PF00455">
    <property type="entry name" value="DeoRC"/>
    <property type="match status" value="1"/>
</dbReference>
<dbReference type="SUPFAM" id="SSF46785">
    <property type="entry name" value="Winged helix' DNA-binding domain"/>
    <property type="match status" value="1"/>
</dbReference>
<dbReference type="SUPFAM" id="SSF100950">
    <property type="entry name" value="NagB/RpiA/CoA transferase-like"/>
    <property type="match status" value="1"/>
</dbReference>
<evidence type="ECO:0000259" key="4">
    <source>
        <dbReference type="PROSITE" id="PS51000"/>
    </source>
</evidence>
<dbReference type="Gene3D" id="1.10.10.10">
    <property type="entry name" value="Winged helix-like DNA-binding domain superfamily/Winged helix DNA-binding domain"/>
    <property type="match status" value="1"/>
</dbReference>
<feature type="domain" description="HTH deoR-type" evidence="4">
    <location>
        <begin position="7"/>
        <end position="62"/>
    </location>
</feature>
<evidence type="ECO:0000256" key="2">
    <source>
        <dbReference type="ARBA" id="ARBA00023125"/>
    </source>
</evidence>
<keyword evidence="1" id="KW-0805">Transcription regulation</keyword>
<dbReference type="GO" id="GO:0003700">
    <property type="term" value="F:DNA-binding transcription factor activity"/>
    <property type="evidence" value="ECO:0007669"/>
    <property type="project" value="InterPro"/>
</dbReference>
<evidence type="ECO:0000313" key="5">
    <source>
        <dbReference type="EMBL" id="SEG82188.1"/>
    </source>
</evidence>
<dbReference type="InterPro" id="IPR036390">
    <property type="entry name" value="WH_DNA-bd_sf"/>
</dbReference>
<proteinExistence type="predicted"/>
<dbReference type="InterPro" id="IPR014036">
    <property type="entry name" value="DeoR-like_C"/>
</dbReference>
<keyword evidence="2" id="KW-0238">DNA-binding</keyword>
<dbReference type="InterPro" id="IPR018356">
    <property type="entry name" value="Tscrpt_reg_HTH_DeoR_CS"/>
</dbReference>
<dbReference type="PROSITE" id="PS51000">
    <property type="entry name" value="HTH_DEOR_2"/>
    <property type="match status" value="1"/>
</dbReference>
<dbReference type="Proteomes" id="UP000236754">
    <property type="component" value="Unassembled WGS sequence"/>
</dbReference>
<dbReference type="InterPro" id="IPR036388">
    <property type="entry name" value="WH-like_DNA-bd_sf"/>
</dbReference>
<dbReference type="InterPro" id="IPR001034">
    <property type="entry name" value="DeoR_HTH"/>
</dbReference>
<dbReference type="PANTHER" id="PTHR30363">
    <property type="entry name" value="HTH-TYPE TRANSCRIPTIONAL REGULATOR SRLR-RELATED"/>
    <property type="match status" value="1"/>
</dbReference>
<dbReference type="PRINTS" id="PR00037">
    <property type="entry name" value="HTHLACR"/>
</dbReference>
<keyword evidence="6" id="KW-1185">Reference proteome</keyword>
<protein>
    <submittedName>
        <fullName evidence="5">Transcriptional regulator, DeoR family</fullName>
    </submittedName>
</protein>
<sequence length="256" mass="26698">MLTVMLRSERHARILEHVSARGSVGVRELSGLLDVSGATVRRDLEHLSGQHLLRRTRGGAEVGTVGLEVPLQHRAERLLPEKRAIARAAAALVPQGAVVGMNGGTTVTEIARLLAARGPFTAVTNAVNIAAELVLHRHVTLVVVGGDARNASYELVGPIAERTLAGVHTDITFLGVDGVGAAHGCTTYDQLEAATDRAFAGASARTVVVADHTKVGRATFAKICPLTDIALLVTDTDAPAAELERISAAGVRTVVA</sequence>
<dbReference type="InterPro" id="IPR037171">
    <property type="entry name" value="NagB/RpiA_transferase-like"/>
</dbReference>
<dbReference type="PANTHER" id="PTHR30363:SF44">
    <property type="entry name" value="AGA OPERON TRANSCRIPTIONAL REPRESSOR-RELATED"/>
    <property type="match status" value="1"/>
</dbReference>
<dbReference type="AlphaFoldDB" id="A0A1H6DAD7"/>
<organism evidence="5 6">
    <name type="scientific">Actinacidiphila yanglinensis</name>
    <dbReference type="NCBI Taxonomy" id="310779"/>
    <lineage>
        <taxon>Bacteria</taxon>
        <taxon>Bacillati</taxon>
        <taxon>Actinomycetota</taxon>
        <taxon>Actinomycetes</taxon>
        <taxon>Kitasatosporales</taxon>
        <taxon>Streptomycetaceae</taxon>
        <taxon>Actinacidiphila</taxon>
    </lineage>
</organism>
<evidence type="ECO:0000313" key="6">
    <source>
        <dbReference type="Proteomes" id="UP000236754"/>
    </source>
</evidence>
<dbReference type="Gene3D" id="3.40.50.1360">
    <property type="match status" value="1"/>
</dbReference>
<name>A0A1H6DAD7_9ACTN</name>
<evidence type="ECO:0000256" key="3">
    <source>
        <dbReference type="ARBA" id="ARBA00023163"/>
    </source>
</evidence>
<gene>
    <name evidence="5" type="ORF">SAMN05216223_113104</name>
</gene>
<dbReference type="EMBL" id="FNVU01000013">
    <property type="protein sequence ID" value="SEG82188.1"/>
    <property type="molecule type" value="Genomic_DNA"/>
</dbReference>
<reference evidence="5 6" key="1">
    <citation type="submission" date="2016-10" db="EMBL/GenBank/DDBJ databases">
        <authorList>
            <person name="de Groot N.N."/>
        </authorList>
    </citation>
    <scope>NUCLEOTIDE SEQUENCE [LARGE SCALE GENOMIC DNA]</scope>
    <source>
        <strain evidence="5 6">CGMCC 4.2023</strain>
    </source>
</reference>
<accession>A0A1H6DAD7</accession>
<keyword evidence="3" id="KW-0804">Transcription</keyword>
<dbReference type="SMART" id="SM01134">
    <property type="entry name" value="DeoRC"/>
    <property type="match status" value="1"/>
</dbReference>
<dbReference type="Pfam" id="PF08220">
    <property type="entry name" value="HTH_DeoR"/>
    <property type="match status" value="1"/>
</dbReference>
<dbReference type="SMART" id="SM00420">
    <property type="entry name" value="HTH_DEOR"/>
    <property type="match status" value="1"/>
</dbReference>
<evidence type="ECO:0000256" key="1">
    <source>
        <dbReference type="ARBA" id="ARBA00023015"/>
    </source>
</evidence>